<dbReference type="GO" id="GO:0060271">
    <property type="term" value="P:cilium assembly"/>
    <property type="evidence" value="ECO:0000318"/>
    <property type="project" value="GO_Central"/>
</dbReference>
<dbReference type="EMBL" id="ABJB010391779">
    <property type="status" value="NOT_ANNOTATED_CDS"/>
    <property type="molecule type" value="Genomic_DNA"/>
</dbReference>
<dbReference type="EnsemblMetazoa" id="ISCW017675-RA">
    <property type="protein sequence ID" value="ISCW017675-PA"/>
    <property type="gene ID" value="ISCW017675"/>
</dbReference>
<dbReference type="EMBL" id="ABJB010000831">
    <property type="status" value="NOT_ANNOTATED_CDS"/>
    <property type="molecule type" value="Genomic_DNA"/>
</dbReference>
<dbReference type="PANTHER" id="PTHR12968:SF1">
    <property type="entry name" value="B9 DOMAIN-CONTAINING PROTEIN 1"/>
    <property type="match status" value="1"/>
</dbReference>
<keyword evidence="2" id="KW-0963">Cytoplasm</keyword>
<comment type="similarity">
    <text evidence="6">Belongs to the B9D family.</text>
</comment>
<keyword evidence="5" id="KW-0966">Cell projection</keyword>
<reference evidence="8 10" key="1">
    <citation type="submission" date="2008-03" db="EMBL/GenBank/DDBJ databases">
        <title>Annotation of Ixodes scapularis.</title>
        <authorList>
            <consortium name="Ixodes scapularis Genome Project Consortium"/>
            <person name="Caler E."/>
            <person name="Hannick L.I."/>
            <person name="Bidwell S."/>
            <person name="Joardar V."/>
            <person name="Thiagarajan M."/>
            <person name="Amedeo P."/>
            <person name="Galinsky K.J."/>
            <person name="Schobel S."/>
            <person name="Inman J."/>
            <person name="Hostetler J."/>
            <person name="Miller J."/>
            <person name="Hammond M."/>
            <person name="Megy K."/>
            <person name="Lawson D."/>
            <person name="Kodira C."/>
            <person name="Sutton G."/>
            <person name="Meyer J."/>
            <person name="Hill C.A."/>
            <person name="Birren B."/>
            <person name="Nene V."/>
            <person name="Collins F."/>
            <person name="Alarcon-Chaidez F."/>
            <person name="Wikel S."/>
            <person name="Strausberg R."/>
        </authorList>
    </citation>
    <scope>NUCLEOTIDE SEQUENCE [LARGE SCALE GENOMIC DNA]</scope>
    <source>
        <strain evidence="10">Wikel</strain>
        <strain evidence="8">Wikel colony</strain>
    </source>
</reference>
<dbReference type="EMBL" id="ABJB010483812">
    <property type="status" value="NOT_ANNOTATED_CDS"/>
    <property type="molecule type" value="Genomic_DNA"/>
</dbReference>
<dbReference type="STRING" id="6945.B7PIN9"/>
<dbReference type="EMBL" id="ABJB010622305">
    <property type="status" value="NOT_ANNOTATED_CDS"/>
    <property type="molecule type" value="Genomic_DNA"/>
</dbReference>
<dbReference type="PaxDb" id="6945-B7PIN9"/>
<evidence type="ECO:0000313" key="8">
    <source>
        <dbReference type="EMBL" id="EEC06461.1"/>
    </source>
</evidence>
<evidence type="ECO:0000256" key="1">
    <source>
        <dbReference type="ARBA" id="ARBA00004120"/>
    </source>
</evidence>
<dbReference type="PANTHER" id="PTHR12968">
    <property type="entry name" value="B9 DOMAIN-CONTAINING"/>
    <property type="match status" value="1"/>
</dbReference>
<dbReference type="VEuPathDB" id="VectorBase:ISCP_014515"/>
<evidence type="ECO:0000256" key="7">
    <source>
        <dbReference type="ARBA" id="ARBA00039274"/>
    </source>
</evidence>
<evidence type="ECO:0000256" key="2">
    <source>
        <dbReference type="ARBA" id="ARBA00022490"/>
    </source>
</evidence>
<dbReference type="OrthoDB" id="431939at2759"/>
<gene>
    <name evidence="8" type="ORF">IscW_ISCW017675</name>
</gene>
<comment type="subcellular location">
    <subcellularLocation>
        <location evidence="1">Cytoplasm</location>
        <location evidence="1">Cytoskeleton</location>
        <location evidence="1">Cilium basal body</location>
    </subcellularLocation>
</comment>
<dbReference type="FunCoup" id="B7PIN9">
    <property type="interactions" value="33"/>
</dbReference>
<dbReference type="VEuPathDB" id="VectorBase:ISCW017675"/>
<dbReference type="HOGENOM" id="CLU_084934_1_1_1"/>
<organism>
    <name type="scientific">Ixodes scapularis</name>
    <name type="common">Black-legged tick</name>
    <name type="synonym">Deer tick</name>
    <dbReference type="NCBI Taxonomy" id="6945"/>
    <lineage>
        <taxon>Eukaryota</taxon>
        <taxon>Metazoa</taxon>
        <taxon>Ecdysozoa</taxon>
        <taxon>Arthropoda</taxon>
        <taxon>Chelicerata</taxon>
        <taxon>Arachnida</taxon>
        <taxon>Acari</taxon>
        <taxon>Parasitiformes</taxon>
        <taxon>Ixodida</taxon>
        <taxon>Ixodoidea</taxon>
        <taxon>Ixodidae</taxon>
        <taxon>Ixodinae</taxon>
        <taxon>Ixodes</taxon>
    </lineage>
</organism>
<sequence length="160" mass="18107">GIEEGISQMCKKSKDPRGIFVWNFPLDITFKSCNPYGCKNAMLTLVGAHNHKKILPVQCYSAFTCSLCRYSRHRRSMSMFVPESSSLVHKLVGWMSGRRPEFVDPKMVARGEGREVTRMTSDGVVDVIFHVVTKDLKKFGYNVGHADGHEPRTLEVEPPF</sequence>
<dbReference type="Pfam" id="PF07162">
    <property type="entry name" value="B9-C2"/>
    <property type="match status" value="1"/>
</dbReference>
<reference evidence="9" key="2">
    <citation type="submission" date="2020-05" db="UniProtKB">
        <authorList>
            <consortium name="EnsemblMetazoa"/>
        </authorList>
    </citation>
    <scope>IDENTIFICATION</scope>
    <source>
        <strain evidence="9">wikel</strain>
    </source>
</reference>
<dbReference type="AlphaFoldDB" id="B7PIN9"/>
<evidence type="ECO:0000256" key="5">
    <source>
        <dbReference type="ARBA" id="ARBA00023273"/>
    </source>
</evidence>
<accession>B7PIN9</accession>
<proteinExistence type="inferred from homology"/>
<keyword evidence="10" id="KW-1185">Reference proteome</keyword>
<feature type="non-terminal residue" evidence="8">
    <location>
        <position position="1"/>
    </location>
</feature>
<dbReference type="Proteomes" id="UP000001555">
    <property type="component" value="Unassembled WGS sequence"/>
</dbReference>
<name>B7PIN9_IXOSC</name>
<keyword evidence="3" id="KW-0970">Cilium biogenesis/degradation</keyword>
<evidence type="ECO:0000256" key="4">
    <source>
        <dbReference type="ARBA" id="ARBA00023212"/>
    </source>
</evidence>
<evidence type="ECO:0000256" key="3">
    <source>
        <dbReference type="ARBA" id="ARBA00022794"/>
    </source>
</evidence>
<dbReference type="GO" id="GO:0036038">
    <property type="term" value="C:MKS complex"/>
    <property type="evidence" value="ECO:0000318"/>
    <property type="project" value="GO_Central"/>
</dbReference>
<evidence type="ECO:0000313" key="10">
    <source>
        <dbReference type="Proteomes" id="UP000001555"/>
    </source>
</evidence>
<dbReference type="EMBL" id="DS720132">
    <property type="protein sequence ID" value="EEC06461.1"/>
    <property type="molecule type" value="Genomic_DNA"/>
</dbReference>
<dbReference type="EMBL" id="ABJB010195969">
    <property type="status" value="NOT_ANNOTATED_CDS"/>
    <property type="molecule type" value="Genomic_DNA"/>
</dbReference>
<evidence type="ECO:0000313" key="9">
    <source>
        <dbReference type="EnsemblMetazoa" id="ISCW017675-PA"/>
    </source>
</evidence>
<protein>
    <recommendedName>
        <fullName evidence="7">B9 domain-containing protein 1</fullName>
    </recommendedName>
</protein>
<evidence type="ECO:0000256" key="6">
    <source>
        <dbReference type="ARBA" id="ARBA00038411"/>
    </source>
</evidence>
<dbReference type="VEuPathDB" id="VectorBase:ISCI017675"/>
<dbReference type="InterPro" id="IPR010796">
    <property type="entry name" value="C2_B9-type_dom"/>
</dbReference>
<keyword evidence="4" id="KW-0206">Cytoskeleton</keyword>